<dbReference type="Pfam" id="PF13411">
    <property type="entry name" value="MerR_1"/>
    <property type="match status" value="1"/>
</dbReference>
<dbReference type="InterPro" id="IPR012925">
    <property type="entry name" value="TipAS_dom"/>
</dbReference>
<dbReference type="PROSITE" id="PS50937">
    <property type="entry name" value="HTH_MERR_2"/>
    <property type="match status" value="1"/>
</dbReference>
<sequence length="257" mass="28944">MTVSTEWSIHEITKATGTTSRTLRHYDQIGLLTPSRTGHGGLRHYDEDTLVRLQRILLLRELGLALPTIAAVLDGERDTTEALRTHLALLRQERDRVERQIASVQRTIERREGGEHLMAQEMFDGFDHTQYKDEVTRRWGADAYAAGDSWWRGLSEDQRASWQQRAKDLGADWVAAAARGADPAGDEGQALARRHVEWLRGIPGTPGYDDEPVREYILGLADMYVADPRFAANYGGEEGATFVRDALHVYADRHLPA</sequence>
<dbReference type="SMART" id="SM00422">
    <property type="entry name" value="HTH_MERR"/>
    <property type="match status" value="1"/>
</dbReference>
<dbReference type="CDD" id="cd01106">
    <property type="entry name" value="HTH_TipAL-Mta"/>
    <property type="match status" value="1"/>
</dbReference>
<keyword evidence="2" id="KW-0175">Coiled coil</keyword>
<evidence type="ECO:0000313" key="4">
    <source>
        <dbReference type="EMBL" id="GAA4419055.1"/>
    </source>
</evidence>
<feature type="domain" description="HTH merR-type" evidence="3">
    <location>
        <begin position="6"/>
        <end position="75"/>
    </location>
</feature>
<dbReference type="Gene3D" id="1.10.490.50">
    <property type="entry name" value="Antibiotic binding domain of TipA-like multidrug resistance regulators"/>
    <property type="match status" value="1"/>
</dbReference>
<dbReference type="InterPro" id="IPR036244">
    <property type="entry name" value="TipA-like_antibiotic-bd"/>
</dbReference>
<evidence type="ECO:0000259" key="3">
    <source>
        <dbReference type="PROSITE" id="PS50937"/>
    </source>
</evidence>
<dbReference type="InterPro" id="IPR009061">
    <property type="entry name" value="DNA-bd_dom_put_sf"/>
</dbReference>
<evidence type="ECO:0000256" key="1">
    <source>
        <dbReference type="ARBA" id="ARBA00023125"/>
    </source>
</evidence>
<dbReference type="Gene3D" id="1.10.1660.10">
    <property type="match status" value="1"/>
</dbReference>
<keyword evidence="5" id="KW-1185">Reference proteome</keyword>
<dbReference type="EMBL" id="BAABGN010000002">
    <property type="protein sequence ID" value="GAA4419055.1"/>
    <property type="molecule type" value="Genomic_DNA"/>
</dbReference>
<evidence type="ECO:0000313" key="5">
    <source>
        <dbReference type="Proteomes" id="UP001500622"/>
    </source>
</evidence>
<dbReference type="RefSeq" id="WP_345215308.1">
    <property type="nucleotide sequence ID" value="NZ_BAABGN010000002.1"/>
</dbReference>
<dbReference type="InterPro" id="IPR047057">
    <property type="entry name" value="MerR_fam"/>
</dbReference>
<evidence type="ECO:0000256" key="2">
    <source>
        <dbReference type="SAM" id="Coils"/>
    </source>
</evidence>
<dbReference type="PANTHER" id="PTHR30204:SF96">
    <property type="entry name" value="CHROMOSOME-ANCHORING PROTEIN RACA"/>
    <property type="match status" value="1"/>
</dbReference>
<name>A0ABP8KY56_9MICO</name>
<organism evidence="4 5">
    <name type="scientific">Georgenia halophila</name>
    <dbReference type="NCBI Taxonomy" id="620889"/>
    <lineage>
        <taxon>Bacteria</taxon>
        <taxon>Bacillati</taxon>
        <taxon>Actinomycetota</taxon>
        <taxon>Actinomycetes</taxon>
        <taxon>Micrococcales</taxon>
        <taxon>Bogoriellaceae</taxon>
        <taxon>Georgenia</taxon>
    </lineage>
</organism>
<dbReference type="PRINTS" id="PR00040">
    <property type="entry name" value="HTHMERR"/>
</dbReference>
<dbReference type="SUPFAM" id="SSF89082">
    <property type="entry name" value="Antibiotic binding domain of TipA-like multidrug resistance regulators"/>
    <property type="match status" value="1"/>
</dbReference>
<dbReference type="Pfam" id="PF07739">
    <property type="entry name" value="TipAS"/>
    <property type="match status" value="1"/>
</dbReference>
<accession>A0ABP8KY56</accession>
<dbReference type="InterPro" id="IPR000551">
    <property type="entry name" value="MerR-type_HTH_dom"/>
</dbReference>
<keyword evidence="1" id="KW-0238">DNA-binding</keyword>
<dbReference type="PANTHER" id="PTHR30204">
    <property type="entry name" value="REDOX-CYCLING DRUG-SENSING TRANSCRIPTIONAL ACTIVATOR SOXR"/>
    <property type="match status" value="1"/>
</dbReference>
<protein>
    <submittedName>
        <fullName evidence="4">TipAS antibiotic-recognition domain-containing protein</fullName>
    </submittedName>
</protein>
<dbReference type="SUPFAM" id="SSF46955">
    <property type="entry name" value="Putative DNA-binding domain"/>
    <property type="match status" value="1"/>
</dbReference>
<dbReference type="Proteomes" id="UP001500622">
    <property type="component" value="Unassembled WGS sequence"/>
</dbReference>
<comment type="caution">
    <text evidence="4">The sequence shown here is derived from an EMBL/GenBank/DDBJ whole genome shotgun (WGS) entry which is preliminary data.</text>
</comment>
<reference evidence="5" key="1">
    <citation type="journal article" date="2019" name="Int. J. Syst. Evol. Microbiol.">
        <title>The Global Catalogue of Microorganisms (GCM) 10K type strain sequencing project: providing services to taxonomists for standard genome sequencing and annotation.</title>
        <authorList>
            <consortium name="The Broad Institute Genomics Platform"/>
            <consortium name="The Broad Institute Genome Sequencing Center for Infectious Disease"/>
            <person name="Wu L."/>
            <person name="Ma J."/>
        </authorList>
    </citation>
    <scope>NUCLEOTIDE SEQUENCE [LARGE SCALE GENOMIC DNA]</scope>
    <source>
        <strain evidence="5">JCM 17810</strain>
    </source>
</reference>
<gene>
    <name evidence="4" type="ORF">GCM10023169_09340</name>
</gene>
<proteinExistence type="predicted"/>
<feature type="coiled-coil region" evidence="2">
    <location>
        <begin position="80"/>
        <end position="107"/>
    </location>
</feature>